<dbReference type="PANTHER" id="PTHR30189">
    <property type="entry name" value="LPS-ASSEMBLY PROTEIN"/>
    <property type="match status" value="1"/>
</dbReference>
<sequence length="556" mass="62971">MERIARGSAVGIAFILALAVIMAKGICWAAQPSEVFLEAETVAYNEKGSLATAEGNALLRYGAIRIYADSIDFDIASQEALAKALPGKSVSIISGTQKLYGESLFYHLPTEEGVLEGAKGEMPAGVGQLFVRGEKLEFAPTEKAAEKGWISSKSARRIKEKVTIGKWSDIELTTCPEKNPHYRVVTKKLTIIPGKSIVAKKPKVYIGKSYLFTYPFDYVVSLNKLESELMPSIVYDSDKGVGLGYSGPIVWEDGGAHVGAVFWTKNNMEWTVSAHQNLDFLGLDNASFFGDLEYSWEETTDEETFRPSWGVKGSWNGWSAKVWWSQREALNIEKGGGEIYKNLLYREPEIYIYSPSWPLMSWVNTKWRLVGTYGSYEERRGRRTLEADRSGLGIIVSGVGNPAPIRPFWTSSYWHYSYDGGDDEQKIAWLSLGAGYKLGFLDMRTAYRRRWVDGRSPMRWDNYGELEELYQQFAFPIGRDLSLTVRGAYNIRTEKWFERAYILTYDTSDCLKWQLFYRDDLSRTNDDWVSMKLIINAFPDKPMALGDKNLSNPFPF</sequence>
<dbReference type="Proteomes" id="UP000002366">
    <property type="component" value="Chromosome"/>
</dbReference>
<dbReference type="GO" id="GO:1990351">
    <property type="term" value="C:transporter complex"/>
    <property type="evidence" value="ECO:0007669"/>
    <property type="project" value="TreeGrafter"/>
</dbReference>
<evidence type="ECO:0000313" key="2">
    <source>
        <dbReference type="Proteomes" id="UP000002366"/>
    </source>
</evidence>
<name>D5EGA5_AMICL</name>
<reference evidence="1 2" key="1">
    <citation type="journal article" date="2010" name="Stand. Genomic Sci.">
        <title>Complete genome sequence of Aminobacterium colombiense type strain (ALA-1).</title>
        <authorList>
            <person name="Chertkov O."/>
            <person name="Sikorski J."/>
            <person name="Brambilla E."/>
            <person name="Lapidus A."/>
            <person name="Copeland A."/>
            <person name="Glavina Del Rio T."/>
            <person name="Nolan M."/>
            <person name="Lucas S."/>
            <person name="Tice H."/>
            <person name="Cheng J.F."/>
            <person name="Han C."/>
            <person name="Detter J.C."/>
            <person name="Bruce D."/>
            <person name="Tapia R."/>
            <person name="Goodwin L."/>
            <person name="Pitluck S."/>
            <person name="Liolios K."/>
            <person name="Ivanova N."/>
            <person name="Mavromatis K."/>
            <person name="Ovchinnikova G."/>
            <person name="Pati A."/>
            <person name="Chen A."/>
            <person name="Palaniappan K."/>
            <person name="Land M."/>
            <person name="Hauser L."/>
            <person name="Chang Y.J."/>
            <person name="Jeffries C.D."/>
            <person name="Spring S."/>
            <person name="Rohde M."/>
            <person name="Goker M."/>
            <person name="Bristow J."/>
            <person name="Eisen J.A."/>
            <person name="Markowitz V."/>
            <person name="Hugenholtz P."/>
            <person name="Kyrpides N.C."/>
            <person name="Klenk H.P."/>
        </authorList>
    </citation>
    <scope>NUCLEOTIDE SEQUENCE [LARGE SCALE GENOMIC DNA]</scope>
    <source>
        <strain evidence="2">DSM 12261 / ALA-1</strain>
    </source>
</reference>
<dbReference type="OrthoDB" id="2893at2"/>
<accession>D5EGA5</accession>
<keyword evidence="2" id="KW-1185">Reference proteome</keyword>
<dbReference type="eggNOG" id="COG1452">
    <property type="taxonomic scope" value="Bacteria"/>
</dbReference>
<gene>
    <name evidence="1" type="ordered locus">Amico_1470</name>
</gene>
<dbReference type="RefSeq" id="WP_013048850.1">
    <property type="nucleotide sequence ID" value="NC_014011.1"/>
</dbReference>
<protein>
    <submittedName>
        <fullName evidence="1">OstA family protein</fullName>
    </submittedName>
</protein>
<dbReference type="AlphaFoldDB" id="D5EGA5"/>
<dbReference type="GO" id="GO:0009279">
    <property type="term" value="C:cell outer membrane"/>
    <property type="evidence" value="ECO:0007669"/>
    <property type="project" value="TreeGrafter"/>
</dbReference>
<dbReference type="Gene3D" id="2.60.450.10">
    <property type="entry name" value="Lipopolysaccharide (LPS) transport protein A like domain"/>
    <property type="match status" value="1"/>
</dbReference>
<dbReference type="PANTHER" id="PTHR30189:SF1">
    <property type="entry name" value="LPS-ASSEMBLY PROTEIN LPTD"/>
    <property type="match status" value="1"/>
</dbReference>
<organism evidence="1 2">
    <name type="scientific">Aminobacterium colombiense (strain DSM 12261 / ALA-1)</name>
    <dbReference type="NCBI Taxonomy" id="572547"/>
    <lineage>
        <taxon>Bacteria</taxon>
        <taxon>Thermotogati</taxon>
        <taxon>Synergistota</taxon>
        <taxon>Synergistia</taxon>
        <taxon>Synergistales</taxon>
        <taxon>Aminobacteriaceae</taxon>
        <taxon>Aminobacterium</taxon>
    </lineage>
</organism>
<dbReference type="KEGG" id="aco:Amico_1470"/>
<evidence type="ECO:0000313" key="1">
    <source>
        <dbReference type="EMBL" id="ADE57587.1"/>
    </source>
</evidence>
<proteinExistence type="predicted"/>
<dbReference type="InterPro" id="IPR050218">
    <property type="entry name" value="LptD"/>
</dbReference>
<dbReference type="STRING" id="572547.Amico_1470"/>
<dbReference type="EMBL" id="CP001997">
    <property type="protein sequence ID" value="ADE57587.1"/>
    <property type="molecule type" value="Genomic_DNA"/>
</dbReference>
<dbReference type="HOGENOM" id="CLU_475602_0_0_0"/>